<dbReference type="PANTHER" id="PTHR35011">
    <property type="entry name" value="2,3-DIKETO-L-GULONATE TRAP TRANSPORTER SMALL PERMEASE PROTEIN YIAM"/>
    <property type="match status" value="1"/>
</dbReference>
<dbReference type="PANTHER" id="PTHR35011:SF2">
    <property type="entry name" value="2,3-DIKETO-L-GULONATE TRAP TRANSPORTER SMALL PERMEASE PROTEIN YIAM"/>
    <property type="match status" value="1"/>
</dbReference>
<evidence type="ECO:0000256" key="9">
    <source>
        <dbReference type="SAM" id="Phobius"/>
    </source>
</evidence>
<keyword evidence="3" id="KW-1003">Cell membrane</keyword>
<keyword evidence="4" id="KW-0997">Cell inner membrane</keyword>
<evidence type="ECO:0000256" key="7">
    <source>
        <dbReference type="ARBA" id="ARBA00023136"/>
    </source>
</evidence>
<dbReference type="GO" id="GO:0022857">
    <property type="term" value="F:transmembrane transporter activity"/>
    <property type="evidence" value="ECO:0007669"/>
    <property type="project" value="TreeGrafter"/>
</dbReference>
<comment type="subcellular location">
    <subcellularLocation>
        <location evidence="1">Cell inner membrane</location>
        <topology evidence="1">Multi-pass membrane protein</topology>
    </subcellularLocation>
</comment>
<evidence type="ECO:0000256" key="3">
    <source>
        <dbReference type="ARBA" id="ARBA00022475"/>
    </source>
</evidence>
<dbReference type="Pfam" id="PF04290">
    <property type="entry name" value="DctQ"/>
    <property type="match status" value="1"/>
</dbReference>
<dbReference type="GO" id="GO:0015740">
    <property type="term" value="P:C4-dicarboxylate transport"/>
    <property type="evidence" value="ECO:0007669"/>
    <property type="project" value="TreeGrafter"/>
</dbReference>
<gene>
    <name evidence="11" type="ORF">GF339_16030</name>
</gene>
<dbReference type="Proteomes" id="UP000649604">
    <property type="component" value="Unassembled WGS sequence"/>
</dbReference>
<comment type="caution">
    <text evidence="11">The sequence shown here is derived from an EMBL/GenBank/DDBJ whole genome shotgun (WGS) entry which is preliminary data.</text>
</comment>
<feature type="transmembrane region" description="Helical" evidence="9">
    <location>
        <begin position="48"/>
        <end position="65"/>
    </location>
</feature>
<evidence type="ECO:0000256" key="4">
    <source>
        <dbReference type="ARBA" id="ARBA00022519"/>
    </source>
</evidence>
<evidence type="ECO:0000313" key="12">
    <source>
        <dbReference type="Proteomes" id="UP000649604"/>
    </source>
</evidence>
<dbReference type="InterPro" id="IPR055348">
    <property type="entry name" value="DctQ"/>
</dbReference>
<feature type="transmembrane region" description="Helical" evidence="9">
    <location>
        <begin position="86"/>
        <end position="106"/>
    </location>
</feature>
<feature type="transmembrane region" description="Helical" evidence="9">
    <location>
        <begin position="126"/>
        <end position="145"/>
    </location>
</feature>
<keyword evidence="5 9" id="KW-0812">Transmembrane</keyword>
<evidence type="ECO:0000256" key="1">
    <source>
        <dbReference type="ARBA" id="ARBA00004429"/>
    </source>
</evidence>
<evidence type="ECO:0000256" key="6">
    <source>
        <dbReference type="ARBA" id="ARBA00022989"/>
    </source>
</evidence>
<organism evidence="11 12">
    <name type="scientific">candidate division KSB3 bacterium</name>
    <dbReference type="NCBI Taxonomy" id="2044937"/>
    <lineage>
        <taxon>Bacteria</taxon>
        <taxon>candidate division KSB3</taxon>
    </lineage>
</organism>
<evidence type="ECO:0000256" key="5">
    <source>
        <dbReference type="ARBA" id="ARBA00022692"/>
    </source>
</evidence>
<dbReference type="AlphaFoldDB" id="A0A9D5JXT3"/>
<keyword evidence="7 9" id="KW-0472">Membrane</keyword>
<feature type="domain" description="Tripartite ATP-independent periplasmic transporters DctQ component" evidence="10">
    <location>
        <begin position="24"/>
        <end position="151"/>
    </location>
</feature>
<name>A0A9D5JXT3_9BACT</name>
<keyword evidence="2" id="KW-0813">Transport</keyword>
<evidence type="ECO:0000256" key="2">
    <source>
        <dbReference type="ARBA" id="ARBA00022448"/>
    </source>
</evidence>
<evidence type="ECO:0000259" key="10">
    <source>
        <dbReference type="Pfam" id="PF04290"/>
    </source>
</evidence>
<accession>A0A9D5JXT3</accession>
<evidence type="ECO:0000313" key="11">
    <source>
        <dbReference type="EMBL" id="MBD3326095.1"/>
    </source>
</evidence>
<dbReference type="EMBL" id="WJJP01000525">
    <property type="protein sequence ID" value="MBD3326095.1"/>
    <property type="molecule type" value="Genomic_DNA"/>
</dbReference>
<proteinExistence type="inferred from homology"/>
<protein>
    <submittedName>
        <fullName evidence="11">TRAP transporter small permease subunit</fullName>
    </submittedName>
</protein>
<dbReference type="InterPro" id="IPR007387">
    <property type="entry name" value="TRAP_DctQ"/>
</dbReference>
<dbReference type="GO" id="GO:0005886">
    <property type="term" value="C:plasma membrane"/>
    <property type="evidence" value="ECO:0007669"/>
    <property type="project" value="UniProtKB-SubCell"/>
</dbReference>
<sequence length="166" mass="19188">MRAFLRGLYRVLQVVITCLMGLLIVPVSMQILSRYTGIIPRYIWTEEVARFCFMWIIMLGAMIAVRDDTHFDVDILPQPKTPQSQAFSRLVVHFFMLFAALIFVRYGYDFAKFGYVQHSEITGINMLSIHIAYPLAGFIWIVFLGEKVYDDINIMRGKGEANHVAR</sequence>
<evidence type="ECO:0000256" key="8">
    <source>
        <dbReference type="ARBA" id="ARBA00038436"/>
    </source>
</evidence>
<keyword evidence="6 9" id="KW-1133">Transmembrane helix</keyword>
<feature type="transmembrane region" description="Helical" evidence="9">
    <location>
        <begin position="7"/>
        <end position="28"/>
    </location>
</feature>
<comment type="similarity">
    <text evidence="8">Belongs to the TRAP transporter small permease family.</text>
</comment>
<reference evidence="11" key="1">
    <citation type="submission" date="2019-11" db="EMBL/GenBank/DDBJ databases">
        <title>Microbial mats filling the niche in hypersaline microbial mats.</title>
        <authorList>
            <person name="Wong H.L."/>
            <person name="Macleod F.I."/>
            <person name="White R.A. III"/>
            <person name="Burns B.P."/>
        </authorList>
    </citation>
    <scope>NUCLEOTIDE SEQUENCE</scope>
    <source>
        <strain evidence="11">Rbin_158</strain>
    </source>
</reference>